<dbReference type="STRING" id="6248.A0A0K0DU41"/>
<reference evidence="6" key="1">
    <citation type="submission" date="2015-08" db="UniProtKB">
        <authorList>
            <consortium name="WormBaseParasite"/>
        </authorList>
    </citation>
    <scope>IDENTIFICATION</scope>
</reference>
<evidence type="ECO:0000313" key="5">
    <source>
        <dbReference type="Proteomes" id="UP000035681"/>
    </source>
</evidence>
<organism evidence="6">
    <name type="scientific">Strongyloides stercoralis</name>
    <name type="common">Threadworm</name>
    <dbReference type="NCBI Taxonomy" id="6248"/>
    <lineage>
        <taxon>Eukaryota</taxon>
        <taxon>Metazoa</taxon>
        <taxon>Ecdysozoa</taxon>
        <taxon>Nematoda</taxon>
        <taxon>Chromadorea</taxon>
        <taxon>Rhabditida</taxon>
        <taxon>Tylenchina</taxon>
        <taxon>Panagrolaimomorpha</taxon>
        <taxon>Strongyloidoidea</taxon>
        <taxon>Strongyloididae</taxon>
        <taxon>Strongyloides</taxon>
    </lineage>
</organism>
<dbReference type="PROSITE" id="PS50102">
    <property type="entry name" value="RRM"/>
    <property type="match status" value="1"/>
</dbReference>
<dbReference type="GO" id="GO:0010468">
    <property type="term" value="P:regulation of gene expression"/>
    <property type="evidence" value="ECO:0007669"/>
    <property type="project" value="TreeGrafter"/>
</dbReference>
<dbReference type="InterPro" id="IPR012677">
    <property type="entry name" value="Nucleotide-bd_a/b_plait_sf"/>
</dbReference>
<keyword evidence="3" id="KW-0694">RNA-binding</keyword>
<evidence type="ECO:0000256" key="3">
    <source>
        <dbReference type="PROSITE-ProRule" id="PRU00176"/>
    </source>
</evidence>
<dbReference type="WBParaSite" id="TCONS_00008395.p1">
    <property type="protein sequence ID" value="TCONS_00008395.p1"/>
    <property type="gene ID" value="XLOC_006348"/>
</dbReference>
<evidence type="ECO:0000313" key="7">
    <source>
        <dbReference type="WBParaSite" id="TCONS_00008395.p1"/>
    </source>
</evidence>
<dbReference type="InterPro" id="IPR035979">
    <property type="entry name" value="RBD_domain_sf"/>
</dbReference>
<name>A0A0K0DU41_STRER</name>
<dbReference type="GO" id="GO:0005654">
    <property type="term" value="C:nucleoplasm"/>
    <property type="evidence" value="ECO:0007669"/>
    <property type="project" value="TreeGrafter"/>
</dbReference>
<dbReference type="SMART" id="SM00360">
    <property type="entry name" value="RRM"/>
    <property type="match status" value="1"/>
</dbReference>
<dbReference type="GO" id="GO:0000785">
    <property type="term" value="C:chromatin"/>
    <property type="evidence" value="ECO:0007669"/>
    <property type="project" value="TreeGrafter"/>
</dbReference>
<dbReference type="PANTHER" id="PTHR48033">
    <property type="entry name" value="RNA-BINDING (RRM/RBD/RNP MOTIFS) FAMILY PROTEIN"/>
    <property type="match status" value="1"/>
</dbReference>
<comment type="subcellular location">
    <subcellularLocation>
        <location evidence="1">Nucleus</location>
    </subcellularLocation>
</comment>
<feature type="domain" description="RRM" evidence="4">
    <location>
        <begin position="24"/>
        <end position="101"/>
    </location>
</feature>
<protein>
    <submittedName>
        <fullName evidence="6 7">RRM domain-containing protein</fullName>
    </submittedName>
</protein>
<keyword evidence="5" id="KW-1185">Reference proteome</keyword>
<evidence type="ECO:0000259" key="4">
    <source>
        <dbReference type="PROSITE" id="PS50102"/>
    </source>
</evidence>
<evidence type="ECO:0000256" key="2">
    <source>
        <dbReference type="ARBA" id="ARBA00023242"/>
    </source>
</evidence>
<keyword evidence="2" id="KW-0539">Nucleus</keyword>
<dbReference type="PANTHER" id="PTHR48033:SF9">
    <property type="entry name" value="TAR DNA-BINDING PROTEIN 43"/>
    <property type="match status" value="1"/>
</dbReference>
<dbReference type="WBParaSite" id="SSTP_0000075400.1">
    <property type="protein sequence ID" value="SSTP_0000075400.1"/>
    <property type="gene ID" value="SSTP_0000075400"/>
</dbReference>
<sequence length="114" mass="13069">MNYISLFSRSLLKQGIRNFNDANKVVYLTHVQWITGKGQIEKYFSKFGKIQDVSLFFDPKTGLHRGYASVEFEKRTSVEEAMKSGPHVIDGSIINVELTVPNFKDSKKFKTEAF</sequence>
<dbReference type="InterPro" id="IPR000504">
    <property type="entry name" value="RRM_dom"/>
</dbReference>
<dbReference type="GO" id="GO:0003723">
    <property type="term" value="F:RNA binding"/>
    <property type="evidence" value="ECO:0007669"/>
    <property type="project" value="UniProtKB-UniRule"/>
</dbReference>
<evidence type="ECO:0000256" key="1">
    <source>
        <dbReference type="ARBA" id="ARBA00004123"/>
    </source>
</evidence>
<dbReference type="Pfam" id="PF00076">
    <property type="entry name" value="RRM_1"/>
    <property type="match status" value="1"/>
</dbReference>
<accession>A0A0K0DU41</accession>
<evidence type="ECO:0000313" key="6">
    <source>
        <dbReference type="WBParaSite" id="SSTP_0000075400.1"/>
    </source>
</evidence>
<dbReference type="AlphaFoldDB" id="A0A0K0DU41"/>
<dbReference type="Proteomes" id="UP000035681">
    <property type="component" value="Unplaced"/>
</dbReference>
<dbReference type="Gene3D" id="3.30.70.330">
    <property type="match status" value="1"/>
</dbReference>
<dbReference type="SUPFAM" id="SSF54928">
    <property type="entry name" value="RNA-binding domain, RBD"/>
    <property type="match status" value="1"/>
</dbReference>
<proteinExistence type="predicted"/>